<evidence type="ECO:0000256" key="1">
    <source>
        <dbReference type="ARBA" id="ARBA00009477"/>
    </source>
</evidence>
<dbReference type="PANTHER" id="PTHR30469:SF11">
    <property type="entry name" value="BLL4320 PROTEIN"/>
    <property type="match status" value="1"/>
</dbReference>
<sequence>MAKVRSSCVLMGGPFDRPGKGARQRGTGAARDGPHGIISCGPRPIGQSARSHGIRQARAGRFPPSDRRSSTMRFLKAVIGAIVIIGAGVLGLTLSDRLLAAPDAQIRSSDGDRAPVPVETVPVRLERFVDSVRAVGTARARRAVDLMPEASGRITRIGFRPGARVEQGAVLLELDDRAQQADLAAAEATLAEAQAAFDRQEQLNRTGNASDAAFQTARAALLRAEAERDRAQVQLDDRRLRAPFSGVIGLTDLVEGQMLDSGTPIASLDDLDVIEVDFAVPEQLLPRLAEEQEVLLRSSAWPDRVFQARLSLIDTRVDAATRSIALRAEMPNPDRALTGGMFLQVELVLDQGDRPAIPEASISVEGPVHRVLVLQDGQAAWAEIEVGQQADGLIEVLGGIEVGTQIIVSNLHRVEPGTAVEATPRTDRTAVAQPGTGG</sequence>
<evidence type="ECO:0000256" key="3">
    <source>
        <dbReference type="SAM" id="MobiDB-lite"/>
    </source>
</evidence>
<feature type="domain" description="Multidrug resistance protein MdtA-like barrel-sandwich hybrid" evidence="5">
    <location>
        <begin position="142"/>
        <end position="264"/>
    </location>
</feature>
<dbReference type="Pfam" id="PF25917">
    <property type="entry name" value="BSH_RND"/>
    <property type="match status" value="1"/>
</dbReference>
<name>A0A4U0RX75_9RHOB</name>
<protein>
    <submittedName>
        <fullName evidence="7">Efflux RND transporter periplasmic adaptor subunit</fullName>
    </submittedName>
</protein>
<proteinExistence type="inferred from homology"/>
<dbReference type="Pfam" id="PF25954">
    <property type="entry name" value="Beta-barrel_RND_2"/>
    <property type="match status" value="1"/>
</dbReference>
<evidence type="ECO:0000256" key="4">
    <source>
        <dbReference type="SAM" id="Phobius"/>
    </source>
</evidence>
<feature type="coiled-coil region" evidence="2">
    <location>
        <begin position="183"/>
        <end position="234"/>
    </location>
</feature>
<dbReference type="Proteomes" id="UP000309747">
    <property type="component" value="Unassembled WGS sequence"/>
</dbReference>
<feature type="domain" description="CusB-like beta-barrel" evidence="6">
    <location>
        <begin position="276"/>
        <end position="347"/>
    </location>
</feature>
<dbReference type="InterPro" id="IPR058792">
    <property type="entry name" value="Beta-barrel_RND_2"/>
</dbReference>
<evidence type="ECO:0000313" key="7">
    <source>
        <dbReference type="EMBL" id="TJZ92954.1"/>
    </source>
</evidence>
<keyword evidence="2" id="KW-0175">Coiled coil</keyword>
<evidence type="ECO:0000259" key="6">
    <source>
        <dbReference type="Pfam" id="PF25954"/>
    </source>
</evidence>
<dbReference type="Gene3D" id="2.40.50.100">
    <property type="match status" value="1"/>
</dbReference>
<keyword evidence="4" id="KW-0472">Membrane</keyword>
<keyword evidence="4" id="KW-0812">Transmembrane</keyword>
<keyword evidence="8" id="KW-1185">Reference proteome</keyword>
<dbReference type="Gene3D" id="1.10.287.470">
    <property type="entry name" value="Helix hairpin bin"/>
    <property type="match status" value="1"/>
</dbReference>
<feature type="region of interest" description="Disordered" evidence="3">
    <location>
        <begin position="12"/>
        <end position="66"/>
    </location>
</feature>
<dbReference type="GO" id="GO:1990281">
    <property type="term" value="C:efflux pump complex"/>
    <property type="evidence" value="ECO:0007669"/>
    <property type="project" value="TreeGrafter"/>
</dbReference>
<dbReference type="Gene3D" id="2.40.420.20">
    <property type="match status" value="1"/>
</dbReference>
<accession>A0A4U0RX75</accession>
<dbReference type="AlphaFoldDB" id="A0A4U0RX75"/>
<feature type="transmembrane region" description="Helical" evidence="4">
    <location>
        <begin position="74"/>
        <end position="94"/>
    </location>
</feature>
<comment type="caution">
    <text evidence="7">The sequence shown here is derived from an EMBL/GenBank/DDBJ whole genome shotgun (WGS) entry which is preliminary data.</text>
</comment>
<dbReference type="EMBL" id="SUNI01000003">
    <property type="protein sequence ID" value="TJZ92954.1"/>
    <property type="molecule type" value="Genomic_DNA"/>
</dbReference>
<evidence type="ECO:0000256" key="2">
    <source>
        <dbReference type="SAM" id="Coils"/>
    </source>
</evidence>
<dbReference type="InterPro" id="IPR006143">
    <property type="entry name" value="RND_pump_MFP"/>
</dbReference>
<dbReference type="FunFam" id="2.40.30.170:FF:000010">
    <property type="entry name" value="Efflux RND transporter periplasmic adaptor subunit"/>
    <property type="match status" value="1"/>
</dbReference>
<dbReference type="Gene3D" id="2.40.30.170">
    <property type="match status" value="1"/>
</dbReference>
<reference evidence="7 8" key="1">
    <citation type="submission" date="2019-04" db="EMBL/GenBank/DDBJ databases">
        <authorList>
            <person name="Li J."/>
        </authorList>
    </citation>
    <scope>NUCLEOTIDE SEQUENCE [LARGE SCALE GENOMIC DNA]</scope>
    <source>
        <strain evidence="7 8">KCTC 42687</strain>
    </source>
</reference>
<dbReference type="NCBIfam" id="TIGR01730">
    <property type="entry name" value="RND_mfp"/>
    <property type="match status" value="1"/>
</dbReference>
<evidence type="ECO:0000313" key="8">
    <source>
        <dbReference type="Proteomes" id="UP000309747"/>
    </source>
</evidence>
<keyword evidence="4" id="KW-1133">Transmembrane helix</keyword>
<organism evidence="7 8">
    <name type="scientific">Paracoccus gahaiensis</name>
    <dbReference type="NCBI Taxonomy" id="1706839"/>
    <lineage>
        <taxon>Bacteria</taxon>
        <taxon>Pseudomonadati</taxon>
        <taxon>Pseudomonadota</taxon>
        <taxon>Alphaproteobacteria</taxon>
        <taxon>Rhodobacterales</taxon>
        <taxon>Paracoccaceae</taxon>
        <taxon>Paracoccus</taxon>
    </lineage>
</organism>
<comment type="similarity">
    <text evidence="1">Belongs to the membrane fusion protein (MFP) (TC 8.A.1) family.</text>
</comment>
<gene>
    <name evidence="7" type="ORF">FA743_05505</name>
</gene>
<dbReference type="SUPFAM" id="SSF111369">
    <property type="entry name" value="HlyD-like secretion proteins"/>
    <property type="match status" value="1"/>
</dbReference>
<dbReference type="OrthoDB" id="9806939at2"/>
<dbReference type="PANTHER" id="PTHR30469">
    <property type="entry name" value="MULTIDRUG RESISTANCE PROTEIN MDTA"/>
    <property type="match status" value="1"/>
</dbReference>
<dbReference type="GO" id="GO:0015562">
    <property type="term" value="F:efflux transmembrane transporter activity"/>
    <property type="evidence" value="ECO:0007669"/>
    <property type="project" value="TreeGrafter"/>
</dbReference>
<evidence type="ECO:0000259" key="5">
    <source>
        <dbReference type="Pfam" id="PF25917"/>
    </source>
</evidence>
<dbReference type="InterPro" id="IPR058625">
    <property type="entry name" value="MdtA-like_BSH"/>
</dbReference>